<evidence type="ECO:0000313" key="2">
    <source>
        <dbReference type="Proteomes" id="UP000018217"/>
    </source>
</evidence>
<dbReference type="EMBL" id="CAHS01000020">
    <property type="protein sequence ID" value="CCG88416.1"/>
    <property type="molecule type" value="Genomic_DNA"/>
</dbReference>
<comment type="caution">
    <text evidence="1">The sequence shown here is derived from an EMBL/GenBank/DDBJ whole genome shotgun (WGS) entry which is preliminary data.</text>
</comment>
<keyword evidence="2" id="KW-1185">Reference proteome</keyword>
<gene>
    <name evidence="1" type="ORF">EPIR_3053</name>
</gene>
<name>V5ZAL1_9GAMM</name>
<dbReference type="AlphaFoldDB" id="V5ZAL1"/>
<sequence length="61" mass="6721">MIRSNITLSLKQHPQAGGRGLYSVALAAGRTGVILIIGNNGCLLYLIYFQHTISLFLYLQQ</sequence>
<dbReference type="Proteomes" id="UP000018217">
    <property type="component" value="Unassembled WGS sequence"/>
</dbReference>
<protein>
    <submittedName>
        <fullName evidence="1">Uncharacterized protein</fullName>
    </submittedName>
</protein>
<reference evidence="1 2" key="1">
    <citation type="journal article" date="2013" name="Syst. Appl. Microbiol.">
        <title>Phylogenetic position and virulence apparatus of the pear flower necrosis pathogen Erwinia piriflorinigrans CFBP 5888T as assessed by comparative genomics.</title>
        <authorList>
            <person name="Smits T.H."/>
            <person name="Rezzonico F."/>
            <person name="Lopez M.M."/>
            <person name="Blom J."/>
            <person name="Goesmann A."/>
            <person name="Frey J.E."/>
            <person name="Duffy B."/>
        </authorList>
    </citation>
    <scope>NUCLEOTIDE SEQUENCE [LARGE SCALE GENOMIC DNA]</scope>
    <source>
        <strain evidence="2">CFBP5888</strain>
    </source>
</reference>
<proteinExistence type="predicted"/>
<evidence type="ECO:0000313" key="1">
    <source>
        <dbReference type="EMBL" id="CCG88416.1"/>
    </source>
</evidence>
<organism evidence="1 2">
    <name type="scientific">Erwinia piriflorinigrans CFBP 5888</name>
    <dbReference type="NCBI Taxonomy" id="1161919"/>
    <lineage>
        <taxon>Bacteria</taxon>
        <taxon>Pseudomonadati</taxon>
        <taxon>Pseudomonadota</taxon>
        <taxon>Gammaproteobacteria</taxon>
        <taxon>Enterobacterales</taxon>
        <taxon>Erwiniaceae</taxon>
        <taxon>Erwinia</taxon>
    </lineage>
</organism>
<accession>V5ZAL1</accession>